<proteinExistence type="predicted"/>
<dbReference type="AlphaFoldDB" id="A0A0V0J4K8"/>
<name>A0A0V0J4K8_SCHSO</name>
<organism evidence="1">
    <name type="scientific">Schistocephalus solidus</name>
    <name type="common">Tapeworm</name>
    <dbReference type="NCBI Taxonomy" id="70667"/>
    <lineage>
        <taxon>Eukaryota</taxon>
        <taxon>Metazoa</taxon>
        <taxon>Spiralia</taxon>
        <taxon>Lophotrochozoa</taxon>
        <taxon>Platyhelminthes</taxon>
        <taxon>Cestoda</taxon>
        <taxon>Eucestoda</taxon>
        <taxon>Diphyllobothriidea</taxon>
        <taxon>Diphyllobothriidae</taxon>
        <taxon>Schistocephalus</taxon>
    </lineage>
</organism>
<reference evidence="1" key="1">
    <citation type="submission" date="2016-01" db="EMBL/GenBank/DDBJ databases">
        <title>Reference transcriptome for the parasite Schistocephalus solidus: insights into the molecular evolution of parasitism.</title>
        <authorList>
            <person name="Hebert F.O."/>
            <person name="Grambauer S."/>
            <person name="Barber I."/>
            <person name="Landry C.R."/>
            <person name="Aubin-Horth N."/>
        </authorList>
    </citation>
    <scope>NUCLEOTIDE SEQUENCE</scope>
</reference>
<evidence type="ECO:0000313" key="1">
    <source>
        <dbReference type="EMBL" id="JAP60617.1"/>
    </source>
</evidence>
<gene>
    <name evidence="1" type="ORF">TR114541</name>
</gene>
<accession>A0A0V0J4K8</accession>
<sequence length="101" mass="11647">MNIFVPCWSYIHLSNVFDTCFSWTHFAQKTFYLPGDPINACSTDCMKVMLVKSGSVSVCFSRPDGHCLGQHHRYSQSFQNLHGLQMLVNILENLHPLRRRS</sequence>
<protein>
    <submittedName>
        <fullName evidence="1">Uncharacterized protein</fullName>
    </submittedName>
</protein>
<dbReference type="EMBL" id="GEEE01002608">
    <property type="protein sequence ID" value="JAP60617.1"/>
    <property type="molecule type" value="Transcribed_RNA"/>
</dbReference>